<evidence type="ECO:0000256" key="1">
    <source>
        <dbReference type="SAM" id="MobiDB-lite"/>
    </source>
</evidence>
<protein>
    <submittedName>
        <fullName evidence="2">Uncharacterized protein</fullName>
    </submittedName>
</protein>
<gene>
    <name evidence="2" type="ORF">WN51_10787</name>
</gene>
<feature type="region of interest" description="Disordered" evidence="1">
    <location>
        <begin position="1"/>
        <end position="37"/>
    </location>
</feature>
<evidence type="ECO:0000313" key="3">
    <source>
        <dbReference type="Proteomes" id="UP000053105"/>
    </source>
</evidence>
<feature type="compositionally biased region" description="Basic and acidic residues" evidence="1">
    <location>
        <begin position="1"/>
        <end position="10"/>
    </location>
</feature>
<dbReference type="AlphaFoldDB" id="A0A0N0BHX9"/>
<proteinExistence type="predicted"/>
<reference evidence="2 3" key="1">
    <citation type="submission" date="2015-07" db="EMBL/GenBank/DDBJ databases">
        <title>The genome of Melipona quadrifasciata.</title>
        <authorList>
            <person name="Pan H."/>
            <person name="Kapheim K."/>
        </authorList>
    </citation>
    <scope>NUCLEOTIDE SEQUENCE [LARGE SCALE GENOMIC DNA]</scope>
    <source>
        <strain evidence="2">0111107301</strain>
        <tissue evidence="2">Whole body</tissue>
    </source>
</reference>
<evidence type="ECO:0000313" key="2">
    <source>
        <dbReference type="EMBL" id="KOX76931.1"/>
    </source>
</evidence>
<organism evidence="2 3">
    <name type="scientific">Melipona quadrifasciata</name>
    <dbReference type="NCBI Taxonomy" id="166423"/>
    <lineage>
        <taxon>Eukaryota</taxon>
        <taxon>Metazoa</taxon>
        <taxon>Ecdysozoa</taxon>
        <taxon>Arthropoda</taxon>
        <taxon>Hexapoda</taxon>
        <taxon>Insecta</taxon>
        <taxon>Pterygota</taxon>
        <taxon>Neoptera</taxon>
        <taxon>Endopterygota</taxon>
        <taxon>Hymenoptera</taxon>
        <taxon>Apocrita</taxon>
        <taxon>Aculeata</taxon>
        <taxon>Apoidea</taxon>
        <taxon>Anthophila</taxon>
        <taxon>Apidae</taxon>
        <taxon>Melipona</taxon>
    </lineage>
</organism>
<keyword evidence="3" id="KW-1185">Reference proteome</keyword>
<dbReference type="EMBL" id="KQ435737">
    <property type="protein sequence ID" value="KOX76931.1"/>
    <property type="molecule type" value="Genomic_DNA"/>
</dbReference>
<dbReference type="Proteomes" id="UP000053105">
    <property type="component" value="Unassembled WGS sequence"/>
</dbReference>
<name>A0A0N0BHX9_9HYME</name>
<sequence length="141" mass="16279">MADAEFRARPNFEAPEESVRQHKSPGTISDTDPDRRNSRFSIFDEDLFDEYNEINGGKEFGDCFHLSKLLPIETPSSMYTCAYFVHDYSKNKRKKLCDSRDSQDTQGSKDLFTGLMSSETRHTQLYKRIPHTCEATFSLFA</sequence>
<accession>A0A0N0BHX9</accession>